<sequence length="162" mass="18969">MDVVSKRMIGIVSVTVLIFFALETFHLIDVYRADWWPLLLFIFGIMIHLLFFKRGANEEEAFLLLPGGIFVMMAGTFFLNVRDPLFIIASYLLAFAFGLFEWWVFGKQQELKVPMILFASYSLSLFIESAVSLIYLFFIAVVFLVFYIFRYRLLKNERADVQ</sequence>
<keyword evidence="1" id="KW-0472">Membrane</keyword>
<keyword evidence="1" id="KW-1133">Transmembrane helix</keyword>
<evidence type="ECO:0000313" key="3">
    <source>
        <dbReference type="Proteomes" id="UP000295658"/>
    </source>
</evidence>
<accession>A0A4R1QDD1</accession>
<reference evidence="2 3" key="1">
    <citation type="submission" date="2019-03" db="EMBL/GenBank/DDBJ databases">
        <title>Genomic Encyclopedia of Type Strains, Phase IV (KMG-IV): sequencing the most valuable type-strain genomes for metagenomic binning, comparative biology and taxonomic classification.</title>
        <authorList>
            <person name="Goeker M."/>
        </authorList>
    </citation>
    <scope>NUCLEOTIDE SEQUENCE [LARGE SCALE GENOMIC DNA]</scope>
    <source>
        <strain evidence="2 3">DSM 24979</strain>
    </source>
</reference>
<evidence type="ECO:0008006" key="4">
    <source>
        <dbReference type="Google" id="ProtNLM"/>
    </source>
</evidence>
<feature type="transmembrane region" description="Helical" evidence="1">
    <location>
        <begin position="7"/>
        <end position="28"/>
    </location>
</feature>
<feature type="transmembrane region" description="Helical" evidence="1">
    <location>
        <begin position="61"/>
        <end position="79"/>
    </location>
</feature>
<keyword evidence="3" id="KW-1185">Reference proteome</keyword>
<evidence type="ECO:0000256" key="1">
    <source>
        <dbReference type="SAM" id="Phobius"/>
    </source>
</evidence>
<dbReference type="EMBL" id="SLUL01000007">
    <property type="protein sequence ID" value="TCL49241.1"/>
    <property type="molecule type" value="Genomic_DNA"/>
</dbReference>
<feature type="transmembrane region" description="Helical" evidence="1">
    <location>
        <begin position="133"/>
        <end position="149"/>
    </location>
</feature>
<dbReference type="Proteomes" id="UP000295658">
    <property type="component" value="Unassembled WGS sequence"/>
</dbReference>
<organism evidence="2 3">
    <name type="scientific">Thermolongibacillus altinsuensis</name>
    <dbReference type="NCBI Taxonomy" id="575256"/>
    <lineage>
        <taxon>Bacteria</taxon>
        <taxon>Bacillati</taxon>
        <taxon>Bacillota</taxon>
        <taxon>Bacilli</taxon>
        <taxon>Bacillales</taxon>
        <taxon>Anoxybacillaceae</taxon>
        <taxon>Thermolongibacillus</taxon>
    </lineage>
</organism>
<protein>
    <recommendedName>
        <fullName evidence="4">DUF5668 domain-containing protein</fullName>
    </recommendedName>
</protein>
<keyword evidence="1" id="KW-0812">Transmembrane</keyword>
<dbReference type="AlphaFoldDB" id="A0A4R1QDD1"/>
<gene>
    <name evidence="2" type="ORF">EDD69_10762</name>
</gene>
<feature type="transmembrane region" description="Helical" evidence="1">
    <location>
        <begin position="34"/>
        <end position="52"/>
    </location>
</feature>
<evidence type="ECO:0000313" key="2">
    <source>
        <dbReference type="EMBL" id="TCL49241.1"/>
    </source>
</evidence>
<feature type="transmembrane region" description="Helical" evidence="1">
    <location>
        <begin position="85"/>
        <end position="104"/>
    </location>
</feature>
<proteinExistence type="predicted"/>
<name>A0A4R1QDD1_9BACL</name>
<comment type="caution">
    <text evidence="2">The sequence shown here is derived from an EMBL/GenBank/DDBJ whole genome shotgun (WGS) entry which is preliminary data.</text>
</comment>